<dbReference type="InterPro" id="IPR052353">
    <property type="entry name" value="Benzoxazolinone_Detox_Enz"/>
</dbReference>
<reference evidence="2 3" key="1">
    <citation type="journal article" date="2018" name="Vet. Microbiol.">
        <title>Characterisation of Staphylococcus felis isolated from cats using whole genome sequencing.</title>
        <authorList>
            <person name="Worthing K."/>
            <person name="Pang S."/>
            <person name="Trott D.J."/>
            <person name="Abraham S."/>
            <person name="Coombs G.W."/>
            <person name="Jordan D."/>
            <person name="McIntyre L."/>
            <person name="Davies M.R."/>
            <person name="Norris J."/>
        </authorList>
    </citation>
    <scope>NUCLEOTIDE SEQUENCE [LARGE SCALE GENOMIC DNA]</scope>
    <source>
        <strain evidence="2 3">F9</strain>
    </source>
</reference>
<dbReference type="PROSITE" id="PS51340">
    <property type="entry name" value="MOSC"/>
    <property type="match status" value="1"/>
</dbReference>
<sequence length="232" mass="26713">MSGRVEKLLIGSVKHLGEKQAENKFDQPWSTGAYKTETHEAVLLKYKGLEGDAVADTRFHGGTEKALFAYHIGHYDALSQQLGRDIPIGSNGENIVVSHMDEMNVCIEDVYQIGEAIVQVSQPRRPCWKPSRRLRMLEFGNILQRTGRTGWYFRVLQEGRIQKGDVLQLLERSYHEWTIQRMNDCLEHATSIETLQTLYNAPFLPESWKKTLMKKINNEQIDDHNRLYGPNV</sequence>
<name>A0A3E0IQA3_9STAP</name>
<dbReference type="InterPro" id="IPR011037">
    <property type="entry name" value="Pyrv_Knase-like_insert_dom_sf"/>
</dbReference>
<dbReference type="OrthoDB" id="9786134at2"/>
<organism evidence="2 3">
    <name type="scientific">Staphylococcus felis</name>
    <dbReference type="NCBI Taxonomy" id="46127"/>
    <lineage>
        <taxon>Bacteria</taxon>
        <taxon>Bacillati</taxon>
        <taxon>Bacillota</taxon>
        <taxon>Bacilli</taxon>
        <taxon>Bacillales</taxon>
        <taxon>Staphylococcaceae</taxon>
        <taxon>Staphylococcus</taxon>
    </lineage>
</organism>
<dbReference type="GO" id="GO:0030151">
    <property type="term" value="F:molybdenum ion binding"/>
    <property type="evidence" value="ECO:0007669"/>
    <property type="project" value="InterPro"/>
</dbReference>
<evidence type="ECO:0000259" key="1">
    <source>
        <dbReference type="PROSITE" id="PS51340"/>
    </source>
</evidence>
<dbReference type="EMBL" id="QKXQ01000253">
    <property type="protein sequence ID" value="REH96476.1"/>
    <property type="molecule type" value="Genomic_DNA"/>
</dbReference>
<accession>A0A3E0IQA3</accession>
<dbReference type="InterPro" id="IPR005302">
    <property type="entry name" value="MoCF_Sase_C"/>
</dbReference>
<dbReference type="GO" id="GO:0030170">
    <property type="term" value="F:pyridoxal phosphate binding"/>
    <property type="evidence" value="ECO:0007669"/>
    <property type="project" value="InterPro"/>
</dbReference>
<dbReference type="AlphaFoldDB" id="A0A3E0IQA3"/>
<protein>
    <submittedName>
        <fullName evidence="2">MOSC domain-containing protein</fullName>
    </submittedName>
</protein>
<dbReference type="Gene3D" id="2.40.33.20">
    <property type="entry name" value="PK beta-barrel domain-like"/>
    <property type="match status" value="1"/>
</dbReference>
<dbReference type="Proteomes" id="UP000256562">
    <property type="component" value="Unassembled WGS sequence"/>
</dbReference>
<dbReference type="RefSeq" id="WP_116094204.1">
    <property type="nucleotide sequence ID" value="NZ_QKXN01000132.1"/>
</dbReference>
<proteinExistence type="predicted"/>
<comment type="caution">
    <text evidence="2">The sequence shown here is derived from an EMBL/GenBank/DDBJ whole genome shotgun (WGS) entry which is preliminary data.</text>
</comment>
<gene>
    <name evidence="2" type="ORF">DOS83_05375</name>
</gene>
<feature type="domain" description="MOSC" evidence="1">
    <location>
        <begin position="36"/>
        <end position="170"/>
    </location>
</feature>
<dbReference type="PANTHER" id="PTHR30212:SF2">
    <property type="entry name" value="PROTEIN YIIM"/>
    <property type="match status" value="1"/>
</dbReference>
<evidence type="ECO:0000313" key="2">
    <source>
        <dbReference type="EMBL" id="REH96476.1"/>
    </source>
</evidence>
<dbReference type="GO" id="GO:0003824">
    <property type="term" value="F:catalytic activity"/>
    <property type="evidence" value="ECO:0007669"/>
    <property type="project" value="InterPro"/>
</dbReference>
<evidence type="ECO:0000313" key="3">
    <source>
        <dbReference type="Proteomes" id="UP000256562"/>
    </source>
</evidence>
<dbReference type="PANTHER" id="PTHR30212">
    <property type="entry name" value="PROTEIN YIIM"/>
    <property type="match status" value="1"/>
</dbReference>
<dbReference type="Pfam" id="PF03473">
    <property type="entry name" value="MOSC"/>
    <property type="match status" value="1"/>
</dbReference>
<dbReference type="SUPFAM" id="SSF50800">
    <property type="entry name" value="PK beta-barrel domain-like"/>
    <property type="match status" value="1"/>
</dbReference>